<evidence type="ECO:0000313" key="2">
    <source>
        <dbReference type="Proteomes" id="UP000034140"/>
    </source>
</evidence>
<accession>A0A0G0DHJ7</accession>
<protein>
    <submittedName>
        <fullName evidence="1">Uncharacterized protein</fullName>
    </submittedName>
</protein>
<sequence length="63" mass="7317">MSKQINQTKSGKIREKRSDTLVKTIERKYNVDLQARSDMKLGNLLREKGLPSLSKLIKETRKD</sequence>
<reference evidence="1 2" key="1">
    <citation type="journal article" date="2015" name="Nature">
        <title>rRNA introns, odd ribosomes, and small enigmatic genomes across a large radiation of phyla.</title>
        <authorList>
            <person name="Brown C.T."/>
            <person name="Hug L.A."/>
            <person name="Thomas B.C."/>
            <person name="Sharon I."/>
            <person name="Castelle C.J."/>
            <person name="Singh A."/>
            <person name="Wilkins M.J."/>
            <person name="Williams K.H."/>
            <person name="Banfield J.F."/>
        </authorList>
    </citation>
    <scope>NUCLEOTIDE SEQUENCE [LARGE SCALE GENOMIC DNA]</scope>
</reference>
<name>A0A0G0DHJ7_9BACT</name>
<gene>
    <name evidence="1" type="ORF">UR96_C0003G0034</name>
</gene>
<proteinExistence type="predicted"/>
<dbReference type="Proteomes" id="UP000034140">
    <property type="component" value="Unassembled WGS sequence"/>
</dbReference>
<evidence type="ECO:0000313" key="1">
    <source>
        <dbReference type="EMBL" id="KKP92908.1"/>
    </source>
</evidence>
<dbReference type="AlphaFoldDB" id="A0A0G0DHJ7"/>
<organism evidence="1 2">
    <name type="scientific">candidate division WS6 bacterium GW2011_GWC1_36_11</name>
    <dbReference type="NCBI Taxonomy" id="1619090"/>
    <lineage>
        <taxon>Bacteria</taxon>
        <taxon>Candidatus Dojkabacteria</taxon>
    </lineage>
</organism>
<dbReference type="EMBL" id="LBRE01000003">
    <property type="protein sequence ID" value="KKP92908.1"/>
    <property type="molecule type" value="Genomic_DNA"/>
</dbReference>
<comment type="caution">
    <text evidence="1">The sequence shown here is derived from an EMBL/GenBank/DDBJ whole genome shotgun (WGS) entry which is preliminary data.</text>
</comment>